<dbReference type="AlphaFoldDB" id="A0A504IZJ5"/>
<accession>A0A504IZJ5</accession>
<protein>
    <submittedName>
        <fullName evidence="1">Uncharacterized protein</fullName>
    </submittedName>
</protein>
<name>A0A504IZJ5_9FLAO</name>
<evidence type="ECO:0000313" key="2">
    <source>
        <dbReference type="Proteomes" id="UP000315540"/>
    </source>
</evidence>
<dbReference type="OrthoDB" id="5177801at2"/>
<keyword evidence="2" id="KW-1185">Reference proteome</keyword>
<comment type="caution">
    <text evidence="1">The sequence shown here is derived from an EMBL/GenBank/DDBJ whole genome shotgun (WGS) entry which is preliminary data.</text>
</comment>
<sequence length="441" mass="50172">MSNSIIFKRLFEIRVFHDYYLITGDGTSFYDRNQSDKENILSKKLLNRSYDVSNILSIEPDTVTKENLRRNKLVFAKTALGFIVGIEVIPENLSGEVRYKPRFELNTDLHVSFNIRPVVTLFNSITNIGLKSILPSIYYFTNKGKTEFVNATQTPHTSYPLSNTILQFQQGRNYEMGALANFGGITKEALQNTNSNQADHWEDTDDKRFVNQADKILLPHVFKYQIQEPQNDTQLEFQLLDSGNSTVKTLQKTITTTTRDVVLDFEKETNNSTAALIPNGFYTLKITGDSGLELIYPLYLNSSLYDRNQLGVIDIRLDEQNSPFSLLDTNGFLKAKINANGDKVSHPVFELRFTNRKTYWRYNKEVAFNASEITATSAFLQHNGKRLTSIKPKGLTSTLVPFKNGNSLLLPPPQQTAIKVEQEKIYSDIFINPSNRLLNSS</sequence>
<evidence type="ECO:0000313" key="1">
    <source>
        <dbReference type="EMBL" id="TPN83957.1"/>
    </source>
</evidence>
<organism evidence="1 2">
    <name type="scientific">Aquimarina algicola</name>
    <dbReference type="NCBI Taxonomy" id="2589995"/>
    <lineage>
        <taxon>Bacteria</taxon>
        <taxon>Pseudomonadati</taxon>
        <taxon>Bacteroidota</taxon>
        <taxon>Flavobacteriia</taxon>
        <taxon>Flavobacteriales</taxon>
        <taxon>Flavobacteriaceae</taxon>
        <taxon>Aquimarina</taxon>
    </lineage>
</organism>
<proteinExistence type="predicted"/>
<dbReference type="Proteomes" id="UP000315540">
    <property type="component" value="Unassembled WGS sequence"/>
</dbReference>
<gene>
    <name evidence="1" type="ORF">FHK87_18505</name>
</gene>
<reference evidence="1 2" key="1">
    <citation type="submission" date="2019-06" db="EMBL/GenBank/DDBJ databases">
        <authorList>
            <person name="Meng X."/>
        </authorList>
    </citation>
    <scope>NUCLEOTIDE SEQUENCE [LARGE SCALE GENOMIC DNA]</scope>
    <source>
        <strain evidence="1 2">M625</strain>
    </source>
</reference>
<dbReference type="RefSeq" id="WP_140595265.1">
    <property type="nucleotide sequence ID" value="NZ_VFWZ01000006.1"/>
</dbReference>
<dbReference type="EMBL" id="VFWZ01000006">
    <property type="protein sequence ID" value="TPN83957.1"/>
    <property type="molecule type" value="Genomic_DNA"/>
</dbReference>